<dbReference type="OrthoDB" id="3232569at2"/>
<dbReference type="Proteomes" id="UP000231586">
    <property type="component" value="Unassembled WGS sequence"/>
</dbReference>
<accession>A0A2M8WWC5</accession>
<keyword evidence="3" id="KW-1185">Reference proteome</keyword>
<dbReference type="Pfam" id="PF13349">
    <property type="entry name" value="DUF4097"/>
    <property type="match status" value="1"/>
</dbReference>
<evidence type="ECO:0000313" key="3">
    <source>
        <dbReference type="Proteomes" id="UP000231586"/>
    </source>
</evidence>
<evidence type="ECO:0000259" key="1">
    <source>
        <dbReference type="Pfam" id="PF13349"/>
    </source>
</evidence>
<organism evidence="2 3">
    <name type="scientific">Luteimicrobium subarcticum</name>
    <dbReference type="NCBI Taxonomy" id="620910"/>
    <lineage>
        <taxon>Bacteria</taxon>
        <taxon>Bacillati</taxon>
        <taxon>Actinomycetota</taxon>
        <taxon>Actinomycetes</taxon>
        <taxon>Micrococcales</taxon>
        <taxon>Luteimicrobium</taxon>
    </lineage>
</organism>
<dbReference type="EMBL" id="PGTZ01000002">
    <property type="protein sequence ID" value="PJI95224.1"/>
    <property type="molecule type" value="Genomic_DNA"/>
</dbReference>
<proteinExistence type="predicted"/>
<comment type="caution">
    <text evidence="2">The sequence shown here is derived from an EMBL/GenBank/DDBJ whole genome shotgun (WGS) entry which is preliminary data.</text>
</comment>
<feature type="domain" description="DUF4097" evidence="1">
    <location>
        <begin position="58"/>
        <end position="255"/>
    </location>
</feature>
<dbReference type="AlphaFoldDB" id="A0A2M8WWC5"/>
<reference evidence="2 3" key="1">
    <citation type="submission" date="2017-11" db="EMBL/GenBank/DDBJ databases">
        <title>Genomic Encyclopedia of Archaeal and Bacterial Type Strains, Phase II (KMG-II): From Individual Species to Whole Genera.</title>
        <authorList>
            <person name="Goeker M."/>
        </authorList>
    </citation>
    <scope>NUCLEOTIDE SEQUENCE [LARGE SCALE GENOMIC DNA]</scope>
    <source>
        <strain evidence="2 3">DSM 22413</strain>
    </source>
</reference>
<protein>
    <submittedName>
        <fullName evidence="2">Putative adhesin</fullName>
    </submittedName>
</protein>
<name>A0A2M8WWC5_9MICO</name>
<gene>
    <name evidence="2" type="ORF">CLV34_0098</name>
</gene>
<dbReference type="RefSeq" id="WP_100348337.1">
    <property type="nucleotide sequence ID" value="NZ_PGTZ01000002.1"/>
</dbReference>
<evidence type="ECO:0000313" key="2">
    <source>
        <dbReference type="EMBL" id="PJI95224.1"/>
    </source>
</evidence>
<sequence length="263" mass="26606">MSQDVWSIKDEGTVPVGGPVTALEVGLVGGRVDVVAGDGPGARVEVHDVHGHPVEVSSKNGKLKVGYRGSFVAHLGQRGRDRADVQITVPADVAVNLGVVKADGLVAGIRGKIKASTVSGPVVVDQCEGELEVSTVSGEMVVRDHTGDVKASSVSGPLTVSGAVPVLEASTVSGDLLADLTVAPRTATLSGVSADVTLRVPDADELALRLNAATGRVVVDGAEHTDVRHKGVVLDRRAGGDSKATINTVSGAVTVLSGRTADA</sequence>
<dbReference type="InterPro" id="IPR025164">
    <property type="entry name" value="Toastrack_DUF4097"/>
</dbReference>